<dbReference type="Proteomes" id="UP000295008">
    <property type="component" value="Unassembled WGS sequence"/>
</dbReference>
<evidence type="ECO:0000256" key="1">
    <source>
        <dbReference type="SAM" id="Phobius"/>
    </source>
</evidence>
<dbReference type="Pfam" id="PF20460">
    <property type="entry name" value="DUF6713"/>
    <property type="match status" value="1"/>
</dbReference>
<organism evidence="2 3">
    <name type="scientific">Hydrogenispora ethanolica</name>
    <dbReference type="NCBI Taxonomy" id="1082276"/>
    <lineage>
        <taxon>Bacteria</taxon>
        <taxon>Bacillati</taxon>
        <taxon>Bacillota</taxon>
        <taxon>Hydrogenispora</taxon>
    </lineage>
</organism>
<accession>A0A4R1SE03</accession>
<keyword evidence="1" id="KW-1133">Transmembrane helix</keyword>
<reference evidence="2 3" key="1">
    <citation type="submission" date="2019-03" db="EMBL/GenBank/DDBJ databases">
        <title>Genomic Encyclopedia of Type Strains, Phase IV (KMG-IV): sequencing the most valuable type-strain genomes for metagenomic binning, comparative biology and taxonomic classification.</title>
        <authorList>
            <person name="Goeker M."/>
        </authorList>
    </citation>
    <scope>NUCLEOTIDE SEQUENCE [LARGE SCALE GENOMIC DNA]</scope>
    <source>
        <strain evidence="2 3">LX-B</strain>
    </source>
</reference>
<feature type="transmembrane region" description="Helical" evidence="1">
    <location>
        <begin position="12"/>
        <end position="29"/>
    </location>
</feature>
<keyword evidence="1" id="KW-0812">Transmembrane</keyword>
<evidence type="ECO:0000313" key="2">
    <source>
        <dbReference type="EMBL" id="TCL76892.1"/>
    </source>
</evidence>
<feature type="transmembrane region" description="Helical" evidence="1">
    <location>
        <begin position="109"/>
        <end position="126"/>
    </location>
</feature>
<dbReference type="AlphaFoldDB" id="A0A4R1SE03"/>
<feature type="transmembrane region" description="Helical" evidence="1">
    <location>
        <begin position="73"/>
        <end position="89"/>
    </location>
</feature>
<keyword evidence="1" id="KW-0472">Membrane</keyword>
<keyword evidence="3" id="KW-1185">Reference proteome</keyword>
<proteinExistence type="predicted"/>
<name>A0A4R1SE03_HYDET</name>
<dbReference type="EMBL" id="SLUN01000001">
    <property type="protein sequence ID" value="TCL76892.1"/>
    <property type="molecule type" value="Genomic_DNA"/>
</dbReference>
<evidence type="ECO:0000313" key="3">
    <source>
        <dbReference type="Proteomes" id="UP000295008"/>
    </source>
</evidence>
<comment type="caution">
    <text evidence="2">The sequence shown here is derived from an EMBL/GenBank/DDBJ whole genome shotgun (WGS) entry which is preliminary data.</text>
</comment>
<gene>
    <name evidence="2" type="ORF">EDC14_1001177</name>
</gene>
<protein>
    <submittedName>
        <fullName evidence="2">Uncharacterized protein</fullName>
    </submittedName>
</protein>
<sequence>MGVAAMDTVARWVFFINLSLLLLHEMDAVRRGEWRMFPFLKTLPEERAYRLFTLLHLPLYTLLLWLLGEGAPVPGMAAVDLFLVAHAVLHRCCERHPGYGFRSRFSRSIIYAMAGLALLHLALGIAPESVDLFWKVRFKGIAV</sequence>
<dbReference type="InterPro" id="IPR046559">
    <property type="entry name" value="DUF6713"/>
</dbReference>